<dbReference type="Pfam" id="PF13150">
    <property type="entry name" value="TraL_transposon"/>
    <property type="match status" value="1"/>
</dbReference>
<keyword evidence="1" id="KW-0812">Transmembrane</keyword>
<accession>A0A174VSI0</accession>
<proteinExistence type="predicted"/>
<feature type="transmembrane region" description="Helical" evidence="1">
    <location>
        <begin position="32"/>
        <end position="57"/>
    </location>
</feature>
<keyword evidence="1" id="KW-0472">Membrane</keyword>
<evidence type="ECO:0000256" key="1">
    <source>
        <dbReference type="SAM" id="Phobius"/>
    </source>
</evidence>
<dbReference type="AlphaFoldDB" id="A0A174VSI0"/>
<sequence>MGKMKNLIEKYTTNFKKELRGKLEALPPKARLGIVLTAFALFAVLCLYMTVTAIAGFGKGNGAMEIRHIEKLDLPMQESMNLYNNVYGKGTEEE</sequence>
<keyword evidence="1" id="KW-1133">Transmembrane helix</keyword>
<dbReference type="EMBL" id="CZBI01000005">
    <property type="protein sequence ID" value="CUQ33949.1"/>
    <property type="molecule type" value="Genomic_DNA"/>
</dbReference>
<evidence type="ECO:0000313" key="3">
    <source>
        <dbReference type="Proteomes" id="UP000095541"/>
    </source>
</evidence>
<dbReference type="InterPro" id="IPR025050">
    <property type="entry name" value="TraL_transposon"/>
</dbReference>
<evidence type="ECO:0008006" key="4">
    <source>
        <dbReference type="Google" id="ProtNLM"/>
    </source>
</evidence>
<organism evidence="2 3">
    <name type="scientific">Bacteroides thetaiotaomicron</name>
    <dbReference type="NCBI Taxonomy" id="818"/>
    <lineage>
        <taxon>Bacteria</taxon>
        <taxon>Pseudomonadati</taxon>
        <taxon>Bacteroidota</taxon>
        <taxon>Bacteroidia</taxon>
        <taxon>Bacteroidales</taxon>
        <taxon>Bacteroidaceae</taxon>
        <taxon>Bacteroides</taxon>
    </lineage>
</organism>
<evidence type="ECO:0000313" key="2">
    <source>
        <dbReference type="EMBL" id="CUQ33949.1"/>
    </source>
</evidence>
<reference evidence="2 3" key="1">
    <citation type="submission" date="2015-09" db="EMBL/GenBank/DDBJ databases">
        <authorList>
            <consortium name="Pathogen Informatics"/>
        </authorList>
    </citation>
    <scope>NUCLEOTIDE SEQUENCE [LARGE SCALE GENOMIC DNA]</scope>
    <source>
        <strain evidence="2 3">2789STDY5834945</strain>
    </source>
</reference>
<protein>
    <recommendedName>
        <fullName evidence="4">DUF3989 domain-containing protein</fullName>
    </recommendedName>
</protein>
<name>A0A174VSI0_BACT4</name>
<dbReference type="Proteomes" id="UP000095541">
    <property type="component" value="Unassembled WGS sequence"/>
</dbReference>
<gene>
    <name evidence="2" type="ORF">ERS852557_03703</name>
</gene>